<reference evidence="11" key="1">
    <citation type="submission" date="2021-04" db="EMBL/GenBank/DDBJ databases">
        <authorList>
            <consortium name="Wellcome Sanger Institute Data Sharing"/>
        </authorList>
    </citation>
    <scope>NUCLEOTIDE SEQUENCE [LARGE SCALE GENOMIC DNA]</scope>
</reference>
<evidence type="ECO:0000256" key="8">
    <source>
        <dbReference type="SAM" id="Coils"/>
    </source>
</evidence>
<feature type="coiled-coil region" evidence="8">
    <location>
        <begin position="742"/>
        <end position="769"/>
    </location>
</feature>
<dbReference type="GO" id="GO:0097711">
    <property type="term" value="P:ciliary basal body-plasma membrane docking"/>
    <property type="evidence" value="ECO:0007669"/>
    <property type="project" value="TreeGrafter"/>
</dbReference>
<gene>
    <name evidence="11" type="primary">CEP290</name>
</gene>
<feature type="coiled-coil region" evidence="8">
    <location>
        <begin position="324"/>
        <end position="428"/>
    </location>
</feature>
<feature type="coiled-coil region" evidence="8">
    <location>
        <begin position="624"/>
        <end position="697"/>
    </location>
</feature>
<comment type="subcellular location">
    <subcellularLocation>
        <location evidence="1">Cytoplasm</location>
        <location evidence="1">Cytoskeleton</location>
        <location evidence="1">Cilium basal body</location>
    </subcellularLocation>
    <subcellularLocation>
        <location evidence="2">Cytoplasm</location>
        <location evidence="2">Cytoskeleton</location>
        <location evidence="2">Microtubule organizing center</location>
        <location evidence="2">Centrosome</location>
    </subcellularLocation>
</comment>
<dbReference type="GO" id="GO:0034451">
    <property type="term" value="C:centriolar satellite"/>
    <property type="evidence" value="ECO:0007669"/>
    <property type="project" value="TreeGrafter"/>
</dbReference>
<dbReference type="GO" id="GO:0001822">
    <property type="term" value="P:kidney development"/>
    <property type="evidence" value="ECO:0007669"/>
    <property type="project" value="TreeGrafter"/>
</dbReference>
<dbReference type="InterPro" id="IPR032321">
    <property type="entry name" value="Cep209_CC5"/>
</dbReference>
<evidence type="ECO:0000256" key="4">
    <source>
        <dbReference type="ARBA" id="ARBA00022794"/>
    </source>
</evidence>
<evidence type="ECO:0000256" key="1">
    <source>
        <dbReference type="ARBA" id="ARBA00004120"/>
    </source>
</evidence>
<dbReference type="GO" id="GO:0043010">
    <property type="term" value="P:camera-type eye development"/>
    <property type="evidence" value="ECO:0007669"/>
    <property type="project" value="TreeGrafter"/>
</dbReference>
<protein>
    <recommendedName>
        <fullName evidence="10">Centrosomal protein of 290kDa coiled-coil region domain-containing protein</fullName>
    </recommendedName>
</protein>
<feature type="coiled-coil region" evidence="8">
    <location>
        <begin position="2108"/>
        <end position="2188"/>
    </location>
</feature>
<keyword evidence="3" id="KW-0963">Cytoplasm</keyword>
<feature type="coiled-coil region" evidence="8">
    <location>
        <begin position="49"/>
        <end position="163"/>
    </location>
</feature>
<feature type="coiled-coil region" evidence="8">
    <location>
        <begin position="189"/>
        <end position="299"/>
    </location>
</feature>
<evidence type="ECO:0000259" key="10">
    <source>
        <dbReference type="Pfam" id="PF16574"/>
    </source>
</evidence>
<dbReference type="GO" id="GO:1905515">
    <property type="term" value="P:non-motile cilium assembly"/>
    <property type="evidence" value="ECO:0007669"/>
    <property type="project" value="TreeGrafter"/>
</dbReference>
<feature type="coiled-coil region" evidence="8">
    <location>
        <begin position="1993"/>
        <end position="2084"/>
    </location>
</feature>
<keyword evidence="5 8" id="KW-0175">Coiled coil</keyword>
<evidence type="ECO:0000313" key="12">
    <source>
        <dbReference type="Proteomes" id="UP000265040"/>
    </source>
</evidence>
<dbReference type="GO" id="GO:0035869">
    <property type="term" value="C:ciliary transition zone"/>
    <property type="evidence" value="ECO:0007669"/>
    <property type="project" value="TreeGrafter"/>
</dbReference>
<feature type="coiled-coil region" evidence="8">
    <location>
        <begin position="804"/>
        <end position="869"/>
    </location>
</feature>
<accession>A0A7N6FIJ8</accession>
<feature type="coiled-coil region" evidence="8">
    <location>
        <begin position="1207"/>
        <end position="1241"/>
    </location>
</feature>
<feature type="coiled-coil region" evidence="8">
    <location>
        <begin position="922"/>
        <end position="1028"/>
    </location>
</feature>
<feature type="coiled-coil region" evidence="8">
    <location>
        <begin position="1070"/>
        <end position="1180"/>
    </location>
</feature>
<reference evidence="11" key="3">
    <citation type="submission" date="2025-09" db="UniProtKB">
        <authorList>
            <consortium name="Ensembl"/>
        </authorList>
    </citation>
    <scope>IDENTIFICATION</scope>
</reference>
<feature type="coiled-coil region" evidence="8">
    <location>
        <begin position="1891"/>
        <end position="1950"/>
    </location>
</feature>
<dbReference type="GO" id="GO:1905349">
    <property type="term" value="P:ciliary transition zone assembly"/>
    <property type="evidence" value="ECO:0007669"/>
    <property type="project" value="TreeGrafter"/>
</dbReference>
<dbReference type="GeneTree" id="ENSGT00730000111039"/>
<reference evidence="11" key="2">
    <citation type="submission" date="2025-08" db="UniProtKB">
        <authorList>
            <consortium name="Ensembl"/>
        </authorList>
    </citation>
    <scope>IDENTIFICATION</scope>
</reference>
<feature type="coiled-coil region" evidence="8">
    <location>
        <begin position="1309"/>
        <end position="1336"/>
    </location>
</feature>
<evidence type="ECO:0000256" key="3">
    <source>
        <dbReference type="ARBA" id="ARBA00022490"/>
    </source>
</evidence>
<evidence type="ECO:0000256" key="5">
    <source>
        <dbReference type="ARBA" id="ARBA00023054"/>
    </source>
</evidence>
<feature type="domain" description="Centrosomal protein of 290kDa coiled-coil region" evidence="10">
    <location>
        <begin position="1131"/>
        <end position="1258"/>
    </location>
</feature>
<dbReference type="PANTHER" id="PTHR18879:SF20">
    <property type="entry name" value="CENTROSOMAL PROTEIN OF 290 KDA"/>
    <property type="match status" value="1"/>
</dbReference>
<dbReference type="InterPro" id="IPR026201">
    <property type="entry name" value="Cep290"/>
</dbReference>
<dbReference type="Proteomes" id="UP000265040">
    <property type="component" value="Chromosome 6"/>
</dbReference>
<evidence type="ECO:0000256" key="6">
    <source>
        <dbReference type="ARBA" id="ARBA00023212"/>
    </source>
</evidence>
<proteinExistence type="predicted"/>
<feature type="coiled-coil region" evidence="8">
    <location>
        <begin position="553"/>
        <end position="584"/>
    </location>
</feature>
<evidence type="ECO:0000256" key="2">
    <source>
        <dbReference type="ARBA" id="ARBA00004300"/>
    </source>
</evidence>
<sequence length="2240" mass="260691">MGYIVLFFKLQAEQWEVEDKAPEDIIQVFRVFQAVLKVFNVHSNTGPDTRFLRDEIWQLETQLEQKEKELTQLNKEMGKDKKTIEEVRRTEDENLYLKTQNEQMQKSLEESVKEMDKMTDEYNKMKIVVQQTDSIMDQLRKERDHAKLQVRELSDKIHSMTEEGDPIMAAVNAKVEEWKVVLSAKDDEIVVYQQMIRDLREKLRSAQLDLDKSNIIALQQSVQERDNQIKMLSEQVEQYTGEMEKYALLIQELKTSTKKDRGLPSSIQHRRIEELKSKLEAAETRAVEAEQAVKLAEAHAEEKDKALIEASTRLSQYESGIYGLEAAIAEIKECKNQIRVRDREAEAMTKEINQLEMRINDLMDENEGFREKLGLAPKQEVDLTEFRRAKDLKQRQYKAENQVLTKEIERLEEERLELKKQIRLMVKERGDTVLMEFNSTDYNISIVLTCFSLKRGSQRVELRHSYQLAVSVGNPQLSLLLEEGMRPSRTVSFEQSSTYTDEEIRRKVRLVTLTDKTHFKCFNILVFPHISQVVDANNMSTESESPLHLRSQIHQLLGRNEELRQELKLAREEATSNFSQLSRANEKVHLEGELEALNKSGSSRVVLQRLTLPKFLEPSSSEVISSLNEYVVRLLQELKNKEETNKKLVETLEEYKDKFAVISHQQGLLYKEYISEKAEWQKEKEKFTETKIKLEEEKQIDAIKIQEFNVSQTNKCLKQMLSETFRKLTVLKVNEKKLTRRYTTLLEQEQHLRKENSKLRDESNQMQASVIQKIGYLQRYKEMAAYKIAALQKALDDSVPLSDLERANKQYTELTVKYRDMLQRDSRLVQRTTNLEHLESENESLRGQISALTKELEITKEKLNTLEQAWEQINAIGGESSMDKADKALANNEMVTAARRITTLEMKELNERQRAEHAHKMYEHIRNSLRQVEERNLELESKFAELTKMNAEAQRVERELRDELADSISKAVSDADRARITQLEKTDAELRIEVSKLQEVCDVAMMQVSALQARQQYKEKEAEALRKQILDYQSQSDEKALIAKLHQHIVALQLSESAALGKLEVSTSNIQQLEAYKLRSEQRLDACERTLFLTRQEGRNRSKHLRQTIQSLRRQFAGALPLPQQEKFSVAMVSLQEDRAKAQEEKKKAEEERRRAEGRAEELELRLRGLEELISTLKDVKGAKKVTEWHKKLEEAHLQELRKGRELVVQREEIRHLKNLVEEQERTIRKLEEDIVQQHTLQEERQLAWDQREVELERQLEQYEKHQDEIVSGVEKFEEGTGSLPDPSLPLAHQLEFALGKIREHVHTILDTKATCKSLDEKLKEKEAALWKAEQNIVSRDKVINELRLRLPASANRERLLADLAKHEEGQSGSQPALKLAHQTIKDLQGRLDKKEDMLKKYHNQLAYARQDQEEMITRHQEELRMLHQKLDCLTDTSLDRFKQTAMELMKKPAIKMPTSKHLERLAELEQTVAEQDISLSSVTEKLTLTTKGFIKLTVRICCRLEEYHAAQMKALTGETDDLRSQITQMEKEMNYLRTELEVQKEANIRSPSNTMKNLVERLKTQLTQKEKQLKALSKALLELRAEMTSAAEQQVIASAAQKEESLNVQMLIDRHTKELKGRVQELNEELQAAKESAKVARSRENGLKEQVDSLNQDLQRSQKLLGRLQAEKEEREQEIQELRQQIKRLSSTLQNQLQPDGKGSTIEHLQKKIQRLESDLERKAEVKNVKEDHGKTKEEIVRWEEGKKWQARMEKVKNSLKEKEREKESLSKQLSTLKDLYGRLEQEKSALQKKLKARGVTADQVVGVRSTEMEKEIEELQKKNSDLETQILTIKYALPRDDAMENLTLRNHYLEERVQNLESQMSKEPPSRPSTSGQGSGIPSQRDQDLQKENLKLASENLELRFQQEQTNKDLPRLKNQVADLKEMCSALKKEKAEVEKKLAHIRGAGHSGKTVPELEKTIGLMKKVVERVQRENETLKKSSAPANQDKVAALEQENEKLKGDYEKLKSRSEAELNSKLESKTKGLEKIVMENERLRKEIKREMEASERLRVTKTSLEVNNEKLEAELEETKQRLRAALSKSIPEGADSKTWKASVVTRMFENKMKELEKELSHKTSSLSELKQQLKEVTEREERAQMSIRQLEDQVHSVVYFVFVDYEKLKNLLRASETEKTKLQTEVNKMKKELENFDPTFFEEIEDLKYNYNLEVKKNILLEEQLKKVCDQFGVKAEMPSVSIS</sequence>
<feature type="compositionally biased region" description="Polar residues" evidence="9">
    <location>
        <begin position="1874"/>
        <end position="1886"/>
    </location>
</feature>
<feature type="region of interest" description="Disordered" evidence="9">
    <location>
        <begin position="1862"/>
        <end position="1890"/>
    </location>
</feature>
<name>A0A7N6FIJ8_ANATE</name>
<keyword evidence="7" id="KW-0966">Cell projection</keyword>
<keyword evidence="6" id="KW-0206">Cytoskeleton</keyword>
<dbReference type="Pfam" id="PF16574">
    <property type="entry name" value="CEP209_CC5"/>
    <property type="match status" value="1"/>
</dbReference>
<keyword evidence="4" id="KW-0970">Cilium biogenesis/degradation</keyword>
<organism evidence="11 12">
    <name type="scientific">Anabas testudineus</name>
    <name type="common">Climbing perch</name>
    <name type="synonym">Anthias testudineus</name>
    <dbReference type="NCBI Taxonomy" id="64144"/>
    <lineage>
        <taxon>Eukaryota</taxon>
        <taxon>Metazoa</taxon>
        <taxon>Chordata</taxon>
        <taxon>Craniata</taxon>
        <taxon>Vertebrata</taxon>
        <taxon>Euteleostomi</taxon>
        <taxon>Actinopterygii</taxon>
        <taxon>Neopterygii</taxon>
        <taxon>Teleostei</taxon>
        <taxon>Neoteleostei</taxon>
        <taxon>Acanthomorphata</taxon>
        <taxon>Anabantaria</taxon>
        <taxon>Anabantiformes</taxon>
        <taxon>Anabantoidei</taxon>
        <taxon>Anabantidae</taxon>
        <taxon>Anabas</taxon>
    </lineage>
</organism>
<feature type="coiled-coil region" evidence="8">
    <location>
        <begin position="1378"/>
        <end position="1437"/>
    </location>
</feature>
<dbReference type="Ensembl" id="ENSATET00000060600.1">
    <property type="protein sequence ID" value="ENSATEP00000064107.1"/>
    <property type="gene ID" value="ENSATEG00000002617.3"/>
</dbReference>
<evidence type="ECO:0000313" key="11">
    <source>
        <dbReference type="Ensembl" id="ENSATEP00000064107.1"/>
    </source>
</evidence>
<evidence type="ECO:0000256" key="7">
    <source>
        <dbReference type="ARBA" id="ARBA00023273"/>
    </source>
</evidence>
<keyword evidence="12" id="KW-1185">Reference proteome</keyword>
<evidence type="ECO:0000256" key="9">
    <source>
        <dbReference type="SAM" id="MobiDB-lite"/>
    </source>
</evidence>
<dbReference type="PANTHER" id="PTHR18879">
    <property type="entry name" value="CENTROSOMAL PROTEIN OF 290 KDA"/>
    <property type="match status" value="1"/>
</dbReference>